<keyword evidence="4" id="KW-0805">Transcription regulation</keyword>
<dbReference type="GO" id="GO:0016586">
    <property type="term" value="C:RSC-type complex"/>
    <property type="evidence" value="ECO:0007669"/>
    <property type="project" value="InterPro"/>
</dbReference>
<evidence type="ECO:0000256" key="4">
    <source>
        <dbReference type="ARBA" id="ARBA00023015"/>
    </source>
</evidence>
<evidence type="ECO:0000256" key="9">
    <source>
        <dbReference type="SAM" id="MobiDB-lite"/>
    </source>
</evidence>
<dbReference type="AlphaFoldDB" id="A0AAD7E4R7"/>
<evidence type="ECO:0000313" key="12">
    <source>
        <dbReference type="EMBL" id="KAJ7228674.1"/>
    </source>
</evidence>
<dbReference type="CDD" id="cd04369">
    <property type="entry name" value="Bromodomain"/>
    <property type="match status" value="1"/>
</dbReference>
<dbReference type="Gene3D" id="2.30.30.490">
    <property type="match status" value="1"/>
</dbReference>
<protein>
    <recommendedName>
        <fullName evidence="14">Bromo domain-containing protein</fullName>
    </recommendedName>
</protein>
<dbReference type="InterPro" id="IPR001025">
    <property type="entry name" value="BAH_dom"/>
</dbReference>
<feature type="compositionally biased region" description="Polar residues" evidence="9">
    <location>
        <begin position="145"/>
        <end position="167"/>
    </location>
</feature>
<sequence>MTITSAQKKAIEEVLDALTSATGSPRKRQLATMFLELVDRREWPEYYEVIPEPRCLDGIRTTLEKNKYKAALDAYTDISLVFLNALFYNEPDSQIAIDAQTLKGILESEWNAKMLPTPPLSPPPQSAQKVHAEPAPTEAHKPQPASITSPQPAVSTTLPTLTVPEPSTSTFVHSNPIPIFPAAVSPIDPPVPLNLYPASESEDETDDRAAYAYEPPPGAPTDAQIVRQLERGLLPYVPVAGKDGGWMANVKHERHLEIVQAIKAYRDVAGVKLSSALEPGVPDDKMAITFKLLESRSRSKTFYTSSQPFDTDIARLFESGRRYYLERGRGIAGVGGDEWARVVALQRVANAFTSTNAPMLPLAAPLVFAPPLPAPGAHMLDSIAYKGFILRAGHYVHVIAGAEAGSEIQLGLGKGRPLIGRVVACWQDEAGEGGISVRWYLHADEISHLIPATRKMGVIEGEVVQTDKTTHHLLPDIIERVACQHVSSAMRGRPRAPAWYPGWPLYVCGYRYDAALSRVRRIKRPDWFSAGGGGAADGDALDLFERPVRIGSGQTKKQSGTIDRSVVTAGGQAVSAMEKLPPETRRHFERDAMTGEVLWFPGPPMHASRAPPPRHRLEYLHFLAKAYNPEVAEPQSPCDVAEEVLVNGNGNGNGTVHGADTTMGGENAQAREGADVEMEPPPAKRQKVTAAAERYISASEVLKEVFSVVAVT</sequence>
<evidence type="ECO:0008006" key="14">
    <source>
        <dbReference type="Google" id="ProtNLM"/>
    </source>
</evidence>
<evidence type="ECO:0000313" key="13">
    <source>
        <dbReference type="Proteomes" id="UP001219525"/>
    </source>
</evidence>
<reference evidence="12" key="1">
    <citation type="submission" date="2023-03" db="EMBL/GenBank/DDBJ databases">
        <title>Massive genome expansion in bonnet fungi (Mycena s.s.) driven by repeated elements and novel gene families across ecological guilds.</title>
        <authorList>
            <consortium name="Lawrence Berkeley National Laboratory"/>
            <person name="Harder C.B."/>
            <person name="Miyauchi S."/>
            <person name="Viragh M."/>
            <person name="Kuo A."/>
            <person name="Thoen E."/>
            <person name="Andreopoulos B."/>
            <person name="Lu D."/>
            <person name="Skrede I."/>
            <person name="Drula E."/>
            <person name="Henrissat B."/>
            <person name="Morin E."/>
            <person name="Kohler A."/>
            <person name="Barry K."/>
            <person name="LaButti K."/>
            <person name="Morin E."/>
            <person name="Salamov A."/>
            <person name="Lipzen A."/>
            <person name="Mereny Z."/>
            <person name="Hegedus B."/>
            <person name="Baldrian P."/>
            <person name="Stursova M."/>
            <person name="Weitz H."/>
            <person name="Taylor A."/>
            <person name="Grigoriev I.V."/>
            <person name="Nagy L.G."/>
            <person name="Martin F."/>
            <person name="Kauserud H."/>
        </authorList>
    </citation>
    <scope>NUCLEOTIDE SEQUENCE</scope>
    <source>
        <strain evidence="12">9144</strain>
    </source>
</reference>
<dbReference type="Proteomes" id="UP001219525">
    <property type="component" value="Unassembled WGS sequence"/>
</dbReference>
<proteinExistence type="predicted"/>
<keyword evidence="3" id="KW-0156">Chromatin regulator</keyword>
<keyword evidence="2" id="KW-0677">Repeat</keyword>
<evidence type="ECO:0000256" key="5">
    <source>
        <dbReference type="ARBA" id="ARBA00023117"/>
    </source>
</evidence>
<dbReference type="SUPFAM" id="SSF47370">
    <property type="entry name" value="Bromodomain"/>
    <property type="match status" value="1"/>
</dbReference>
<comment type="caution">
    <text evidence="12">The sequence shown here is derived from an EMBL/GenBank/DDBJ whole genome shotgun (WGS) entry which is preliminary data.</text>
</comment>
<keyword evidence="7" id="KW-0539">Nucleus</keyword>
<dbReference type="InterPro" id="IPR037382">
    <property type="entry name" value="Rsc/polybromo"/>
</dbReference>
<dbReference type="PANTHER" id="PTHR16062:SF13">
    <property type="entry name" value="CHROMATIN STRUCTURE-REMODELING COMPLEX SUBUNIT RSC4"/>
    <property type="match status" value="1"/>
</dbReference>
<name>A0AAD7E4R7_9AGAR</name>
<feature type="compositionally biased region" description="Pro residues" evidence="9">
    <location>
        <begin position="116"/>
        <end position="125"/>
    </location>
</feature>
<dbReference type="PRINTS" id="PR00503">
    <property type="entry name" value="BROMODOMAIN"/>
</dbReference>
<evidence type="ECO:0000256" key="3">
    <source>
        <dbReference type="ARBA" id="ARBA00022853"/>
    </source>
</evidence>
<dbReference type="PROSITE" id="PS50014">
    <property type="entry name" value="BROMODOMAIN_2"/>
    <property type="match status" value="1"/>
</dbReference>
<accession>A0AAD7E4R7</accession>
<gene>
    <name evidence="12" type="ORF">GGX14DRAFT_414207</name>
</gene>
<dbReference type="InterPro" id="IPR036427">
    <property type="entry name" value="Bromodomain-like_sf"/>
</dbReference>
<dbReference type="PROSITE" id="PS51038">
    <property type="entry name" value="BAH"/>
    <property type="match status" value="1"/>
</dbReference>
<keyword evidence="5 8" id="KW-0103">Bromodomain</keyword>
<keyword evidence="6" id="KW-0804">Transcription</keyword>
<dbReference type="Pfam" id="PF00439">
    <property type="entry name" value="Bromodomain"/>
    <property type="match status" value="1"/>
</dbReference>
<feature type="domain" description="BAH" evidence="11">
    <location>
        <begin position="388"/>
        <end position="523"/>
    </location>
</feature>
<organism evidence="12 13">
    <name type="scientific">Mycena pura</name>
    <dbReference type="NCBI Taxonomy" id="153505"/>
    <lineage>
        <taxon>Eukaryota</taxon>
        <taxon>Fungi</taxon>
        <taxon>Dikarya</taxon>
        <taxon>Basidiomycota</taxon>
        <taxon>Agaricomycotina</taxon>
        <taxon>Agaricomycetes</taxon>
        <taxon>Agaricomycetidae</taxon>
        <taxon>Agaricales</taxon>
        <taxon>Marasmiineae</taxon>
        <taxon>Mycenaceae</taxon>
        <taxon>Mycena</taxon>
    </lineage>
</organism>
<dbReference type="SMART" id="SM00297">
    <property type="entry name" value="BROMO"/>
    <property type="match status" value="1"/>
</dbReference>
<dbReference type="PANTHER" id="PTHR16062">
    <property type="entry name" value="SWI/SNF-RELATED"/>
    <property type="match status" value="1"/>
</dbReference>
<evidence type="ECO:0000256" key="8">
    <source>
        <dbReference type="PROSITE-ProRule" id="PRU00035"/>
    </source>
</evidence>
<dbReference type="InterPro" id="IPR001487">
    <property type="entry name" value="Bromodomain"/>
</dbReference>
<evidence type="ECO:0000256" key="1">
    <source>
        <dbReference type="ARBA" id="ARBA00004123"/>
    </source>
</evidence>
<evidence type="ECO:0000256" key="2">
    <source>
        <dbReference type="ARBA" id="ARBA00022737"/>
    </source>
</evidence>
<dbReference type="EMBL" id="JARJCW010000002">
    <property type="protein sequence ID" value="KAJ7228674.1"/>
    <property type="molecule type" value="Genomic_DNA"/>
</dbReference>
<dbReference type="GO" id="GO:0003682">
    <property type="term" value="F:chromatin binding"/>
    <property type="evidence" value="ECO:0007669"/>
    <property type="project" value="InterPro"/>
</dbReference>
<evidence type="ECO:0000256" key="6">
    <source>
        <dbReference type="ARBA" id="ARBA00023163"/>
    </source>
</evidence>
<comment type="subcellular location">
    <subcellularLocation>
        <location evidence="1">Nucleus</location>
    </subcellularLocation>
</comment>
<evidence type="ECO:0000259" key="10">
    <source>
        <dbReference type="PROSITE" id="PS50014"/>
    </source>
</evidence>
<keyword evidence="13" id="KW-1185">Reference proteome</keyword>
<dbReference type="GO" id="GO:0006368">
    <property type="term" value="P:transcription elongation by RNA polymerase II"/>
    <property type="evidence" value="ECO:0007669"/>
    <property type="project" value="TreeGrafter"/>
</dbReference>
<dbReference type="Gene3D" id="1.20.920.10">
    <property type="entry name" value="Bromodomain-like"/>
    <property type="match status" value="1"/>
</dbReference>
<evidence type="ECO:0000259" key="11">
    <source>
        <dbReference type="PROSITE" id="PS51038"/>
    </source>
</evidence>
<feature type="region of interest" description="Disordered" evidence="9">
    <location>
        <begin position="114"/>
        <end position="167"/>
    </location>
</feature>
<evidence type="ECO:0000256" key="7">
    <source>
        <dbReference type="ARBA" id="ARBA00023242"/>
    </source>
</evidence>
<feature type="domain" description="Bromo" evidence="10">
    <location>
        <begin position="26"/>
        <end position="96"/>
    </location>
</feature>
<dbReference type="InterPro" id="IPR043151">
    <property type="entry name" value="BAH_sf"/>
</dbReference>
<dbReference type="GO" id="GO:0006338">
    <property type="term" value="P:chromatin remodeling"/>
    <property type="evidence" value="ECO:0007669"/>
    <property type="project" value="InterPro"/>
</dbReference>